<keyword evidence="4" id="KW-0547">Nucleotide-binding</keyword>
<dbReference type="GO" id="GO:0004674">
    <property type="term" value="F:protein serine/threonine kinase activity"/>
    <property type="evidence" value="ECO:0007669"/>
    <property type="project" value="UniProtKB-KW"/>
</dbReference>
<dbReference type="Gene3D" id="1.10.510.10">
    <property type="entry name" value="Transferase(Phosphotransferase) domain 1"/>
    <property type="match status" value="2"/>
</dbReference>
<dbReference type="GO" id="GO:0005524">
    <property type="term" value="F:ATP binding"/>
    <property type="evidence" value="ECO:0007669"/>
    <property type="project" value="UniProtKB-KW"/>
</dbReference>
<evidence type="ECO:0000256" key="6">
    <source>
        <dbReference type="ARBA" id="ARBA00022840"/>
    </source>
</evidence>
<dbReference type="InterPro" id="IPR011009">
    <property type="entry name" value="Kinase-like_dom_sf"/>
</dbReference>
<dbReference type="EMBL" id="PKMF04000268">
    <property type="protein sequence ID" value="KAK7840154.1"/>
    <property type="molecule type" value="Genomic_DNA"/>
</dbReference>
<keyword evidence="10" id="KW-1185">Reference proteome</keyword>
<evidence type="ECO:0000256" key="1">
    <source>
        <dbReference type="ARBA" id="ARBA00012513"/>
    </source>
</evidence>
<dbReference type="PANTHER" id="PTHR48005:SF13">
    <property type="entry name" value="SERINE_THREONINE-PROTEIN KINASE DDB_G0278509-RELATED"/>
    <property type="match status" value="1"/>
</dbReference>
<comment type="catalytic activity">
    <reaction evidence="7">
        <text>L-threonyl-[protein] + ATP = O-phospho-L-threonyl-[protein] + ADP + H(+)</text>
        <dbReference type="Rhea" id="RHEA:46608"/>
        <dbReference type="Rhea" id="RHEA-COMP:11060"/>
        <dbReference type="Rhea" id="RHEA-COMP:11605"/>
        <dbReference type="ChEBI" id="CHEBI:15378"/>
        <dbReference type="ChEBI" id="CHEBI:30013"/>
        <dbReference type="ChEBI" id="CHEBI:30616"/>
        <dbReference type="ChEBI" id="CHEBI:61977"/>
        <dbReference type="ChEBI" id="CHEBI:456216"/>
        <dbReference type="EC" id="2.7.11.1"/>
    </reaction>
</comment>
<dbReference type="PANTHER" id="PTHR48005">
    <property type="entry name" value="LEUCINE RICH REPEAT KINASE 2"/>
    <property type="match status" value="1"/>
</dbReference>
<dbReference type="EC" id="2.7.11.1" evidence="1"/>
<keyword evidence="3" id="KW-0808">Transferase</keyword>
<evidence type="ECO:0000256" key="3">
    <source>
        <dbReference type="ARBA" id="ARBA00022679"/>
    </source>
</evidence>
<keyword evidence="2" id="KW-0723">Serine/threonine-protein kinase</keyword>
<sequence length="146" mass="16372">MIEIHALTERRHHNIVMLYSFCSHPKHSLLVYEFLEGGSLNVLLDLEFEAHIFDFGTARLLKPNSSNWTSLASTYGYMAPGCVGPTPFTSNKSSCKGTALHCKDCNCLLAHYSPILSNNATSFSRAFNSKTTFAKYIIHDHIRRSS</sequence>
<dbReference type="Proteomes" id="UP000237347">
    <property type="component" value="Unassembled WGS sequence"/>
</dbReference>
<keyword evidence="6" id="KW-0067">ATP-binding</keyword>
<dbReference type="InterPro" id="IPR051420">
    <property type="entry name" value="Ser_Thr_Kinases_DiverseReg"/>
</dbReference>
<evidence type="ECO:0000256" key="7">
    <source>
        <dbReference type="ARBA" id="ARBA00047899"/>
    </source>
</evidence>
<evidence type="ECO:0000256" key="2">
    <source>
        <dbReference type="ARBA" id="ARBA00022527"/>
    </source>
</evidence>
<evidence type="ECO:0000256" key="8">
    <source>
        <dbReference type="ARBA" id="ARBA00048679"/>
    </source>
</evidence>
<organism evidence="9 10">
    <name type="scientific">Quercus suber</name>
    <name type="common">Cork oak</name>
    <dbReference type="NCBI Taxonomy" id="58331"/>
    <lineage>
        <taxon>Eukaryota</taxon>
        <taxon>Viridiplantae</taxon>
        <taxon>Streptophyta</taxon>
        <taxon>Embryophyta</taxon>
        <taxon>Tracheophyta</taxon>
        <taxon>Spermatophyta</taxon>
        <taxon>Magnoliopsida</taxon>
        <taxon>eudicotyledons</taxon>
        <taxon>Gunneridae</taxon>
        <taxon>Pentapetalae</taxon>
        <taxon>rosids</taxon>
        <taxon>fabids</taxon>
        <taxon>Fagales</taxon>
        <taxon>Fagaceae</taxon>
        <taxon>Quercus</taxon>
    </lineage>
</organism>
<comment type="caution">
    <text evidence="9">The sequence shown here is derived from an EMBL/GenBank/DDBJ whole genome shotgun (WGS) entry which is preliminary data.</text>
</comment>
<gene>
    <name evidence="9" type="primary">MIK2_33</name>
    <name evidence="9" type="ORF">CFP56_017027</name>
</gene>
<evidence type="ECO:0000313" key="10">
    <source>
        <dbReference type="Proteomes" id="UP000237347"/>
    </source>
</evidence>
<protein>
    <recommendedName>
        <fullName evidence="1">non-specific serine/threonine protein kinase</fullName>
        <ecNumber evidence="1">2.7.11.1</ecNumber>
    </recommendedName>
</protein>
<dbReference type="AlphaFoldDB" id="A0AAW0KMM3"/>
<evidence type="ECO:0000256" key="4">
    <source>
        <dbReference type="ARBA" id="ARBA00022741"/>
    </source>
</evidence>
<evidence type="ECO:0000256" key="5">
    <source>
        <dbReference type="ARBA" id="ARBA00022777"/>
    </source>
</evidence>
<proteinExistence type="predicted"/>
<keyword evidence="5 9" id="KW-0418">Kinase</keyword>
<dbReference type="SUPFAM" id="SSF56112">
    <property type="entry name" value="Protein kinase-like (PK-like)"/>
    <property type="match status" value="1"/>
</dbReference>
<keyword evidence="9" id="KW-0675">Receptor</keyword>
<name>A0AAW0KMM3_QUESU</name>
<reference evidence="9 10" key="1">
    <citation type="journal article" date="2018" name="Sci. Data">
        <title>The draft genome sequence of cork oak.</title>
        <authorList>
            <person name="Ramos A.M."/>
            <person name="Usie A."/>
            <person name="Barbosa P."/>
            <person name="Barros P.M."/>
            <person name="Capote T."/>
            <person name="Chaves I."/>
            <person name="Simoes F."/>
            <person name="Abreu I."/>
            <person name="Carrasquinho I."/>
            <person name="Faro C."/>
            <person name="Guimaraes J.B."/>
            <person name="Mendonca D."/>
            <person name="Nobrega F."/>
            <person name="Rodrigues L."/>
            <person name="Saibo N.J.M."/>
            <person name="Varela M.C."/>
            <person name="Egas C."/>
            <person name="Matos J."/>
            <person name="Miguel C.M."/>
            <person name="Oliveira M.M."/>
            <person name="Ricardo C.P."/>
            <person name="Goncalves S."/>
        </authorList>
    </citation>
    <scope>NUCLEOTIDE SEQUENCE [LARGE SCALE GENOMIC DNA]</scope>
    <source>
        <strain evidence="10">cv. HL8</strain>
    </source>
</reference>
<accession>A0AAW0KMM3</accession>
<evidence type="ECO:0000313" key="9">
    <source>
        <dbReference type="EMBL" id="KAK7840154.1"/>
    </source>
</evidence>
<comment type="catalytic activity">
    <reaction evidence="8">
        <text>L-seryl-[protein] + ATP = O-phospho-L-seryl-[protein] + ADP + H(+)</text>
        <dbReference type="Rhea" id="RHEA:17989"/>
        <dbReference type="Rhea" id="RHEA-COMP:9863"/>
        <dbReference type="Rhea" id="RHEA-COMP:11604"/>
        <dbReference type="ChEBI" id="CHEBI:15378"/>
        <dbReference type="ChEBI" id="CHEBI:29999"/>
        <dbReference type="ChEBI" id="CHEBI:30616"/>
        <dbReference type="ChEBI" id="CHEBI:83421"/>
        <dbReference type="ChEBI" id="CHEBI:456216"/>
        <dbReference type="EC" id="2.7.11.1"/>
    </reaction>
</comment>